<gene>
    <name evidence="2" type="ORF">PLEPLA_LOCUS26337</name>
</gene>
<dbReference type="AlphaFoldDB" id="A0A9N7USR5"/>
<organism evidence="2 3">
    <name type="scientific">Pleuronectes platessa</name>
    <name type="common">European plaice</name>
    <dbReference type="NCBI Taxonomy" id="8262"/>
    <lineage>
        <taxon>Eukaryota</taxon>
        <taxon>Metazoa</taxon>
        <taxon>Chordata</taxon>
        <taxon>Craniata</taxon>
        <taxon>Vertebrata</taxon>
        <taxon>Euteleostomi</taxon>
        <taxon>Actinopterygii</taxon>
        <taxon>Neopterygii</taxon>
        <taxon>Teleostei</taxon>
        <taxon>Neoteleostei</taxon>
        <taxon>Acanthomorphata</taxon>
        <taxon>Carangaria</taxon>
        <taxon>Pleuronectiformes</taxon>
        <taxon>Pleuronectoidei</taxon>
        <taxon>Pleuronectidae</taxon>
        <taxon>Pleuronectes</taxon>
    </lineage>
</organism>
<name>A0A9N7USR5_PLEPL</name>
<evidence type="ECO:0000256" key="1">
    <source>
        <dbReference type="SAM" id="MobiDB-lite"/>
    </source>
</evidence>
<proteinExistence type="predicted"/>
<dbReference type="Proteomes" id="UP001153269">
    <property type="component" value="Unassembled WGS sequence"/>
</dbReference>
<comment type="caution">
    <text evidence="2">The sequence shown here is derived from an EMBL/GenBank/DDBJ whole genome shotgun (WGS) entry which is preliminary data.</text>
</comment>
<reference evidence="2" key="1">
    <citation type="submission" date="2020-03" db="EMBL/GenBank/DDBJ databases">
        <authorList>
            <person name="Weist P."/>
        </authorList>
    </citation>
    <scope>NUCLEOTIDE SEQUENCE</scope>
</reference>
<evidence type="ECO:0000313" key="2">
    <source>
        <dbReference type="EMBL" id="CAB1438403.1"/>
    </source>
</evidence>
<sequence>MTLMTPVVFTDPDDPQLRDTGGVSHRPALLYEGEPPTGSDRLTSEGSGESNMATTEPSTSTEEENLNQVLHVAGGGGVLRCGHHVSTSCLSSSTPESALITRRSGISLCFQVDVFVFYVSGSSSSS</sequence>
<keyword evidence="3" id="KW-1185">Reference proteome</keyword>
<feature type="compositionally biased region" description="Polar residues" evidence="1">
    <location>
        <begin position="40"/>
        <end position="53"/>
    </location>
</feature>
<dbReference type="EMBL" id="CADEAL010002153">
    <property type="protein sequence ID" value="CAB1438403.1"/>
    <property type="molecule type" value="Genomic_DNA"/>
</dbReference>
<feature type="region of interest" description="Disordered" evidence="1">
    <location>
        <begin position="1"/>
        <end position="63"/>
    </location>
</feature>
<accession>A0A9N7USR5</accession>
<protein>
    <submittedName>
        <fullName evidence="2">Uncharacterized protein</fullName>
    </submittedName>
</protein>
<evidence type="ECO:0000313" key="3">
    <source>
        <dbReference type="Proteomes" id="UP001153269"/>
    </source>
</evidence>